<feature type="region of interest" description="Disordered" evidence="1">
    <location>
        <begin position="1"/>
        <end position="29"/>
    </location>
</feature>
<sequence>MKAREFDAKDVDSETEDGSNPIDDNMISTLEDAPSDPVEDELVGFIDGLNIDAQVELVAIAWLGRGDYTREDWQDLVRQASEAHSNHTGRYLLEMPLLADYIEQGLDMLGFSCADVEADRL</sequence>
<evidence type="ECO:0000313" key="2">
    <source>
        <dbReference type="EMBL" id="ESR27407.1"/>
    </source>
</evidence>
<accession>V4R659</accession>
<gene>
    <name evidence="2" type="ORF">N177_0101</name>
</gene>
<protein>
    <recommendedName>
        <fullName evidence="4">DUF3775 domain-containing protein</fullName>
    </recommendedName>
</protein>
<name>V4R659_9HYPH</name>
<feature type="compositionally biased region" description="Basic and acidic residues" evidence="1">
    <location>
        <begin position="1"/>
        <end position="12"/>
    </location>
</feature>
<evidence type="ECO:0000313" key="3">
    <source>
        <dbReference type="Proteomes" id="UP000017819"/>
    </source>
</evidence>
<dbReference type="EMBL" id="AWXZ01000005">
    <property type="protein sequence ID" value="ESR27407.1"/>
    <property type="molecule type" value="Genomic_DNA"/>
</dbReference>
<reference evidence="2 3" key="1">
    <citation type="journal article" date="2014" name="Genome Announc.">
        <title>Draft Genome Sequence of Lutibaculum baratangense Strain AMV1T, Isolated from a Mud Volcano in Andamans, India.</title>
        <authorList>
            <person name="Singh A."/>
            <person name="Sreenivas A."/>
            <person name="Sathyanarayana Reddy G."/>
            <person name="Pinnaka A.K."/>
            <person name="Shivaji S."/>
        </authorList>
    </citation>
    <scope>NUCLEOTIDE SEQUENCE [LARGE SCALE GENOMIC DNA]</scope>
    <source>
        <strain evidence="2 3">AMV1</strain>
    </source>
</reference>
<comment type="caution">
    <text evidence="2">The sequence shown here is derived from an EMBL/GenBank/DDBJ whole genome shotgun (WGS) entry which is preliminary data.</text>
</comment>
<dbReference type="Pfam" id="PF12616">
    <property type="entry name" value="DUF3775"/>
    <property type="match status" value="1"/>
</dbReference>
<dbReference type="Proteomes" id="UP000017819">
    <property type="component" value="Unassembled WGS sequence"/>
</dbReference>
<evidence type="ECO:0008006" key="4">
    <source>
        <dbReference type="Google" id="ProtNLM"/>
    </source>
</evidence>
<organism evidence="2 3">
    <name type="scientific">Lutibaculum baratangense AMV1</name>
    <dbReference type="NCBI Taxonomy" id="631454"/>
    <lineage>
        <taxon>Bacteria</taxon>
        <taxon>Pseudomonadati</taxon>
        <taxon>Pseudomonadota</taxon>
        <taxon>Alphaproteobacteria</taxon>
        <taxon>Hyphomicrobiales</taxon>
        <taxon>Tepidamorphaceae</taxon>
        <taxon>Lutibaculum</taxon>
    </lineage>
</organism>
<evidence type="ECO:0000256" key="1">
    <source>
        <dbReference type="SAM" id="MobiDB-lite"/>
    </source>
</evidence>
<dbReference type="eggNOG" id="ENOG5032ZE4">
    <property type="taxonomic scope" value="Bacteria"/>
</dbReference>
<dbReference type="InterPro" id="IPR022254">
    <property type="entry name" value="DUF3775"/>
</dbReference>
<dbReference type="AlphaFoldDB" id="V4R659"/>
<keyword evidence="3" id="KW-1185">Reference proteome</keyword>
<proteinExistence type="predicted"/>